<dbReference type="Proteomes" id="UP001054837">
    <property type="component" value="Unassembled WGS sequence"/>
</dbReference>
<proteinExistence type="predicted"/>
<name>A0AAV4T1A5_9ARAC</name>
<gene>
    <name evidence="1" type="ORF">CDAR_621021</name>
</gene>
<reference evidence="1 2" key="1">
    <citation type="submission" date="2021-06" db="EMBL/GenBank/DDBJ databases">
        <title>Caerostris darwini draft genome.</title>
        <authorList>
            <person name="Kono N."/>
            <person name="Arakawa K."/>
        </authorList>
    </citation>
    <scope>NUCLEOTIDE SEQUENCE [LARGE SCALE GENOMIC DNA]</scope>
</reference>
<organism evidence="1 2">
    <name type="scientific">Caerostris darwini</name>
    <dbReference type="NCBI Taxonomy" id="1538125"/>
    <lineage>
        <taxon>Eukaryota</taxon>
        <taxon>Metazoa</taxon>
        <taxon>Ecdysozoa</taxon>
        <taxon>Arthropoda</taxon>
        <taxon>Chelicerata</taxon>
        <taxon>Arachnida</taxon>
        <taxon>Araneae</taxon>
        <taxon>Araneomorphae</taxon>
        <taxon>Entelegynae</taxon>
        <taxon>Araneoidea</taxon>
        <taxon>Araneidae</taxon>
        <taxon>Caerostris</taxon>
    </lineage>
</organism>
<evidence type="ECO:0000313" key="2">
    <source>
        <dbReference type="Proteomes" id="UP001054837"/>
    </source>
</evidence>
<keyword evidence="2" id="KW-1185">Reference proteome</keyword>
<dbReference type="AlphaFoldDB" id="A0AAV4T1A5"/>
<dbReference type="EMBL" id="BPLQ01008881">
    <property type="protein sequence ID" value="GIY40080.1"/>
    <property type="molecule type" value="Genomic_DNA"/>
</dbReference>
<protein>
    <submittedName>
        <fullName evidence="1">Uncharacterized protein</fullName>
    </submittedName>
</protein>
<comment type="caution">
    <text evidence="1">The sequence shown here is derived from an EMBL/GenBank/DDBJ whole genome shotgun (WGS) entry which is preliminary data.</text>
</comment>
<accession>A0AAV4T1A5</accession>
<evidence type="ECO:0000313" key="1">
    <source>
        <dbReference type="EMBL" id="GIY40080.1"/>
    </source>
</evidence>
<sequence length="67" mass="7292">MSGGRDDGLDAACENNSNHRERYLSNQWCSLLGWAGINPPGDILSLIESNRLGIIILLHEPVEGLSC</sequence>